<evidence type="ECO:0000259" key="3">
    <source>
        <dbReference type="Pfam" id="PF01156"/>
    </source>
</evidence>
<dbReference type="Proteomes" id="UP000027822">
    <property type="component" value="Unassembled WGS sequence"/>
</dbReference>
<dbReference type="PANTHER" id="PTHR12304">
    <property type="entry name" value="INOSINE-URIDINE PREFERRING NUCLEOSIDE HYDROLASE"/>
    <property type="match status" value="1"/>
</dbReference>
<dbReference type="OrthoDB" id="9797882at2"/>
<evidence type="ECO:0000313" key="5">
    <source>
        <dbReference type="Proteomes" id="UP000027822"/>
    </source>
</evidence>
<dbReference type="InterPro" id="IPR001910">
    <property type="entry name" value="Inosine/uridine_hydrolase_dom"/>
</dbReference>
<dbReference type="RefSeq" id="WP_034639970.1">
    <property type="nucleotide sequence ID" value="NZ_CBCSJC010000012.1"/>
</dbReference>
<evidence type="ECO:0000313" key="4">
    <source>
        <dbReference type="EMBL" id="KEK18802.1"/>
    </source>
</evidence>
<proteinExistence type="predicted"/>
<keyword evidence="2" id="KW-0326">Glycosidase</keyword>
<evidence type="ECO:0000256" key="2">
    <source>
        <dbReference type="ARBA" id="ARBA00023295"/>
    </source>
</evidence>
<dbReference type="InterPro" id="IPR023186">
    <property type="entry name" value="IUNH"/>
</dbReference>
<dbReference type="EMBL" id="JOTN01000011">
    <property type="protein sequence ID" value="KEK18802.1"/>
    <property type="molecule type" value="Genomic_DNA"/>
</dbReference>
<dbReference type="STRING" id="574376.BAMA_03220"/>
<keyword evidence="5" id="KW-1185">Reference proteome</keyword>
<gene>
    <name evidence="4" type="ORF">BAMA_03220</name>
</gene>
<dbReference type="GO" id="GO:0005829">
    <property type="term" value="C:cytosol"/>
    <property type="evidence" value="ECO:0007669"/>
    <property type="project" value="TreeGrafter"/>
</dbReference>
<dbReference type="SUPFAM" id="SSF53590">
    <property type="entry name" value="Nucleoside hydrolase"/>
    <property type="match status" value="1"/>
</dbReference>
<comment type="caution">
    <text evidence="4">The sequence shown here is derived from an EMBL/GenBank/DDBJ whole genome shotgun (WGS) entry which is preliminary data.</text>
</comment>
<organism evidence="4 5">
    <name type="scientific">Bacillus manliponensis</name>
    <dbReference type="NCBI Taxonomy" id="574376"/>
    <lineage>
        <taxon>Bacteria</taxon>
        <taxon>Bacillati</taxon>
        <taxon>Bacillota</taxon>
        <taxon>Bacilli</taxon>
        <taxon>Bacillales</taxon>
        <taxon>Bacillaceae</taxon>
        <taxon>Bacillus</taxon>
        <taxon>Bacillus cereus group</taxon>
    </lineage>
</organism>
<protein>
    <submittedName>
        <fullName evidence="4">Nucleoside hydrolase</fullName>
    </submittedName>
</protein>
<dbReference type="AlphaFoldDB" id="A0A073JX63"/>
<dbReference type="GO" id="GO:0006152">
    <property type="term" value="P:purine nucleoside catabolic process"/>
    <property type="evidence" value="ECO:0007669"/>
    <property type="project" value="TreeGrafter"/>
</dbReference>
<keyword evidence="1 4" id="KW-0378">Hydrolase</keyword>
<name>A0A073JX63_9BACI</name>
<dbReference type="FunFam" id="3.90.245.10:FF:000005">
    <property type="entry name" value="Inosine-uridine preferring nucleoside hydrolase"/>
    <property type="match status" value="1"/>
</dbReference>
<accession>A0A073JX63</accession>
<dbReference type="InterPro" id="IPR036452">
    <property type="entry name" value="Ribo_hydro-like"/>
</dbReference>
<evidence type="ECO:0000256" key="1">
    <source>
        <dbReference type="ARBA" id="ARBA00022801"/>
    </source>
</evidence>
<sequence>MELRAVKKVLFLGDPGIDDSLAIMYGLLHPNIDIVGIVTGYGNVTQEQATSNAAYLMHLAGREDIPIINGAKIPLSGEFVTYYPEIHGKDGLGPIRPPKTVQPNIQPFCEIFEIIKRYKNELIIVDAGRPTSLATAFILGSNMMEYVKEYYIMGGAFLVPGNVTPVAEANFHGDAIAANLVMERAKNVTLLPLNVTSEALITSETVKYITKHADTSFSKLISPIFEYYYKAYKKINPQLTGSPIHDVVTMMAVVNPSFVEYVYRRVEVAVEGIAKGESIADFRSNPDASAMKNWVRIGWELRYKEFLRDFVETMT</sequence>
<dbReference type="eggNOG" id="COG1957">
    <property type="taxonomic scope" value="Bacteria"/>
</dbReference>
<dbReference type="Pfam" id="PF01156">
    <property type="entry name" value="IU_nuc_hydro"/>
    <property type="match status" value="1"/>
</dbReference>
<dbReference type="PANTHER" id="PTHR12304:SF4">
    <property type="entry name" value="URIDINE NUCLEOSIDASE"/>
    <property type="match status" value="1"/>
</dbReference>
<dbReference type="Gene3D" id="3.90.245.10">
    <property type="entry name" value="Ribonucleoside hydrolase-like"/>
    <property type="match status" value="1"/>
</dbReference>
<reference evidence="4 5" key="1">
    <citation type="submission" date="2014-06" db="EMBL/GenBank/DDBJ databases">
        <title>Draft genome sequence of Bacillus manliponensis JCM 15802 (MCCC 1A00708).</title>
        <authorList>
            <person name="Lai Q."/>
            <person name="Liu Y."/>
            <person name="Shao Z."/>
        </authorList>
    </citation>
    <scope>NUCLEOTIDE SEQUENCE [LARGE SCALE GENOMIC DNA]</scope>
    <source>
        <strain evidence="4 5">JCM 15802</strain>
    </source>
</reference>
<feature type="domain" description="Inosine/uridine-preferring nucleoside hydrolase" evidence="3">
    <location>
        <begin position="14"/>
        <end position="306"/>
    </location>
</feature>
<dbReference type="GO" id="GO:0008477">
    <property type="term" value="F:purine nucleosidase activity"/>
    <property type="evidence" value="ECO:0007669"/>
    <property type="project" value="TreeGrafter"/>
</dbReference>
<dbReference type="CDD" id="cd00455">
    <property type="entry name" value="nuc_hydro"/>
    <property type="match status" value="1"/>
</dbReference>